<keyword evidence="9" id="KW-1185">Reference proteome</keyword>
<accession>A0A1A5YEG9</accession>
<sequence>MGFLKPEETALAALQAGYKKANMGLSEQIPLGFAAGAFVAIGYMLALRSTAALPPGWEGLSSLIAGAVFPIGLILVMIAGGELLTGNMMGLSMAVFHKKASVLQLVKNWTIITLCNFAGAIFVAYLFSHVLGMLESGPYLDKMIATAEHKMEDSFLHAFISGIGCNWLVSLGVWLAYGAKDGAGKVLGVWFPTMTFVALGFQHIVANMFVIPAAIFAGHATWAGYFTNFVPVFLGNAVGGGIFVAGLYYAAFRKKQQKSAKAEASASIHTGELKQDAVL</sequence>
<keyword evidence="3 7" id="KW-0812">Transmembrane</keyword>
<dbReference type="PANTHER" id="PTHR30520:SF6">
    <property type="entry name" value="FORMATE_NITRATE FAMILY TRANSPORTER (EUROFUNG)"/>
    <property type="match status" value="1"/>
</dbReference>
<comment type="subcellular location">
    <subcellularLocation>
        <location evidence="1">Membrane</location>
        <topology evidence="1">Multi-pass membrane protein</topology>
    </subcellularLocation>
</comment>
<evidence type="ECO:0000256" key="3">
    <source>
        <dbReference type="ARBA" id="ARBA00022692"/>
    </source>
</evidence>
<dbReference type="InterPro" id="IPR023271">
    <property type="entry name" value="Aquaporin-like"/>
</dbReference>
<dbReference type="InterPro" id="IPR000292">
    <property type="entry name" value="For/NO2_transpt"/>
</dbReference>
<protein>
    <submittedName>
        <fullName evidence="8">Formate/nitrite transporter</fullName>
    </submittedName>
</protein>
<evidence type="ECO:0000256" key="6">
    <source>
        <dbReference type="ARBA" id="ARBA00049660"/>
    </source>
</evidence>
<keyword evidence="5 7" id="KW-0472">Membrane</keyword>
<feature type="transmembrane region" description="Helical" evidence="7">
    <location>
        <begin position="229"/>
        <end position="251"/>
    </location>
</feature>
<gene>
    <name evidence="8" type="ORF">A7K91_11325</name>
</gene>
<keyword evidence="2" id="KW-0813">Transport</keyword>
<dbReference type="OrthoDB" id="9786493at2"/>
<dbReference type="GO" id="GO:0015499">
    <property type="term" value="F:formate transmembrane transporter activity"/>
    <property type="evidence" value="ECO:0007669"/>
    <property type="project" value="TreeGrafter"/>
</dbReference>
<comment type="similarity">
    <text evidence="6">Belongs to the FNT transporter (TC 1.A.16) family.</text>
</comment>
<dbReference type="RefSeq" id="WP_068685630.1">
    <property type="nucleotide sequence ID" value="NZ_LYPA01000068.1"/>
</dbReference>
<feature type="transmembrane region" description="Helical" evidence="7">
    <location>
        <begin position="105"/>
        <end position="127"/>
    </location>
</feature>
<dbReference type="GO" id="GO:0005886">
    <property type="term" value="C:plasma membrane"/>
    <property type="evidence" value="ECO:0007669"/>
    <property type="project" value="TreeGrafter"/>
</dbReference>
<proteinExistence type="inferred from homology"/>
<organism evidence="8 9">
    <name type="scientific">Paenibacillus oryzae</name>
    <dbReference type="NCBI Taxonomy" id="1844972"/>
    <lineage>
        <taxon>Bacteria</taxon>
        <taxon>Bacillati</taxon>
        <taxon>Bacillota</taxon>
        <taxon>Bacilli</taxon>
        <taxon>Bacillales</taxon>
        <taxon>Paenibacillaceae</taxon>
        <taxon>Paenibacillus</taxon>
    </lineage>
</organism>
<dbReference type="EMBL" id="LYPA01000068">
    <property type="protein sequence ID" value="OBR63979.1"/>
    <property type="molecule type" value="Genomic_DNA"/>
</dbReference>
<dbReference type="PANTHER" id="PTHR30520">
    <property type="entry name" value="FORMATE TRANSPORTER-RELATED"/>
    <property type="match status" value="1"/>
</dbReference>
<dbReference type="FunFam" id="1.20.1080.10:FF:000011">
    <property type="entry name" value="Formate family transporter"/>
    <property type="match status" value="1"/>
</dbReference>
<dbReference type="Pfam" id="PF01226">
    <property type="entry name" value="Form_Nir_trans"/>
    <property type="match status" value="1"/>
</dbReference>
<dbReference type="NCBIfam" id="TIGR00790">
    <property type="entry name" value="fnt"/>
    <property type="match status" value="1"/>
</dbReference>
<dbReference type="STRING" id="1844972.A7K91_11325"/>
<evidence type="ECO:0000256" key="1">
    <source>
        <dbReference type="ARBA" id="ARBA00004141"/>
    </source>
</evidence>
<evidence type="ECO:0000256" key="7">
    <source>
        <dbReference type="SAM" id="Phobius"/>
    </source>
</evidence>
<feature type="transmembrane region" description="Helical" evidence="7">
    <location>
        <begin position="189"/>
        <end position="217"/>
    </location>
</feature>
<feature type="transmembrane region" description="Helical" evidence="7">
    <location>
        <begin position="155"/>
        <end position="177"/>
    </location>
</feature>
<dbReference type="Gene3D" id="1.20.1080.10">
    <property type="entry name" value="Glycerol uptake facilitator protein"/>
    <property type="match status" value="1"/>
</dbReference>
<dbReference type="Proteomes" id="UP000092024">
    <property type="component" value="Unassembled WGS sequence"/>
</dbReference>
<evidence type="ECO:0000313" key="9">
    <source>
        <dbReference type="Proteomes" id="UP000092024"/>
    </source>
</evidence>
<comment type="caution">
    <text evidence="8">The sequence shown here is derived from an EMBL/GenBank/DDBJ whole genome shotgun (WGS) entry which is preliminary data.</text>
</comment>
<evidence type="ECO:0000256" key="5">
    <source>
        <dbReference type="ARBA" id="ARBA00023136"/>
    </source>
</evidence>
<evidence type="ECO:0000313" key="8">
    <source>
        <dbReference type="EMBL" id="OBR63979.1"/>
    </source>
</evidence>
<keyword evidence="4 7" id="KW-1133">Transmembrane helix</keyword>
<feature type="transmembrane region" description="Helical" evidence="7">
    <location>
        <begin position="29"/>
        <end position="47"/>
    </location>
</feature>
<evidence type="ECO:0000256" key="2">
    <source>
        <dbReference type="ARBA" id="ARBA00022448"/>
    </source>
</evidence>
<evidence type="ECO:0000256" key="4">
    <source>
        <dbReference type="ARBA" id="ARBA00022989"/>
    </source>
</evidence>
<dbReference type="AlphaFoldDB" id="A0A1A5YEG9"/>
<reference evidence="8 9" key="1">
    <citation type="submission" date="2016-05" db="EMBL/GenBank/DDBJ databases">
        <title>Paenibacillus oryzae. sp. nov., isolated from the rice root.</title>
        <authorList>
            <person name="Zhang J."/>
            <person name="Zhang X."/>
        </authorList>
    </citation>
    <scope>NUCLEOTIDE SEQUENCE [LARGE SCALE GENOMIC DNA]</scope>
    <source>
        <strain evidence="8 9">1DrF-4</strain>
    </source>
</reference>
<name>A0A1A5YEG9_9BACL</name>
<feature type="transmembrane region" description="Helical" evidence="7">
    <location>
        <begin position="59"/>
        <end position="84"/>
    </location>
</feature>